<dbReference type="AlphaFoldDB" id="A0A5N3P394"/>
<feature type="domain" description="Tyr recombinase" evidence="3">
    <location>
        <begin position="215"/>
        <end position="408"/>
    </location>
</feature>
<keyword evidence="5" id="KW-1185">Reference proteome</keyword>
<dbReference type="Pfam" id="PF00589">
    <property type="entry name" value="Phage_integrase"/>
    <property type="match status" value="1"/>
</dbReference>
<dbReference type="OrthoDB" id="6819422at2"/>
<dbReference type="GO" id="GO:0015074">
    <property type="term" value="P:DNA integration"/>
    <property type="evidence" value="ECO:0007669"/>
    <property type="project" value="UniProtKB-KW"/>
</dbReference>
<evidence type="ECO:0000259" key="3">
    <source>
        <dbReference type="PROSITE" id="PS51898"/>
    </source>
</evidence>
<dbReference type="InterPro" id="IPR050090">
    <property type="entry name" value="Tyrosine_recombinase_XerCD"/>
</dbReference>
<dbReference type="PANTHER" id="PTHR30349:SF64">
    <property type="entry name" value="PROPHAGE INTEGRASE INTD-RELATED"/>
    <property type="match status" value="1"/>
</dbReference>
<dbReference type="InterPro" id="IPR002104">
    <property type="entry name" value="Integrase_catalytic"/>
</dbReference>
<sequence length="428" mass="49687">MERCRVKTFVTSNGDEMNILLNANGSPAYWPNLYATQKLRNTRRSPRTIYNILRPIGMATDWMASQARDFSERMIHEDPLLFEETSILADFLALSIRAQKDWLKVEPARTGSSPRPNVSNSLEKVRTSHKVMTESPREHLSAAAAAANIRGVAGYLDWIYTLRKHPNRLANFDPERQILAKEGLDHFRKQTPRVKASGDDDESLWAMEFHHCLIIESIVLPGSEENPWADAFVKDRNYLIWRLFLETGARRGEIHNIKVSDFDLSKYRVTLRVSKTIPRTVPYKPKTSALVHEYIERHWRHLPKTARRAGYLFTSRDGDRLSLRSINLLFQTLRSVAPDIPNWVTPHTMRRTWNERFSEMIDAQTGDDKSTEEQERKIRNRLMGWTPQSKMAEKYLRRHTRRKADEISEKMFQDVEIVGDKIGDTNGA</sequence>
<reference evidence="4 5" key="1">
    <citation type="journal article" date="2019" name="Microorganisms">
        <title>Genome Insights into the Novel Species Microvirga brassicacearum, a Rapeseed Endophyte with Biotechnological Potential.</title>
        <authorList>
            <person name="Jimenez-Gomez A."/>
            <person name="Saati-Santamaria Z."/>
            <person name="Igual J.M."/>
            <person name="Rivas R."/>
            <person name="Mateos P.F."/>
            <person name="Garcia-Fraile P."/>
        </authorList>
    </citation>
    <scope>NUCLEOTIDE SEQUENCE [LARGE SCALE GENOMIC DNA]</scope>
    <source>
        <strain evidence="4 5">CDVBN77</strain>
    </source>
</reference>
<evidence type="ECO:0000256" key="2">
    <source>
        <dbReference type="ARBA" id="ARBA00023172"/>
    </source>
</evidence>
<evidence type="ECO:0000256" key="1">
    <source>
        <dbReference type="ARBA" id="ARBA00022908"/>
    </source>
</evidence>
<dbReference type="InterPro" id="IPR011010">
    <property type="entry name" value="DNA_brk_join_enz"/>
</dbReference>
<proteinExistence type="predicted"/>
<protein>
    <submittedName>
        <fullName evidence="4">Site-specific integrase</fullName>
    </submittedName>
</protein>
<dbReference type="Proteomes" id="UP000325684">
    <property type="component" value="Unassembled WGS sequence"/>
</dbReference>
<dbReference type="GO" id="GO:0003677">
    <property type="term" value="F:DNA binding"/>
    <property type="evidence" value="ECO:0007669"/>
    <property type="project" value="InterPro"/>
</dbReference>
<organism evidence="4 5">
    <name type="scientific">Microvirga brassicacearum</name>
    <dbReference type="NCBI Taxonomy" id="2580413"/>
    <lineage>
        <taxon>Bacteria</taxon>
        <taxon>Pseudomonadati</taxon>
        <taxon>Pseudomonadota</taxon>
        <taxon>Alphaproteobacteria</taxon>
        <taxon>Hyphomicrobiales</taxon>
        <taxon>Methylobacteriaceae</taxon>
        <taxon>Microvirga</taxon>
    </lineage>
</organism>
<keyword evidence="2" id="KW-0233">DNA recombination</keyword>
<dbReference type="SUPFAM" id="SSF56349">
    <property type="entry name" value="DNA breaking-rejoining enzymes"/>
    <property type="match status" value="1"/>
</dbReference>
<dbReference type="GO" id="GO:0006310">
    <property type="term" value="P:DNA recombination"/>
    <property type="evidence" value="ECO:0007669"/>
    <property type="project" value="UniProtKB-KW"/>
</dbReference>
<evidence type="ECO:0000313" key="5">
    <source>
        <dbReference type="Proteomes" id="UP000325684"/>
    </source>
</evidence>
<dbReference type="CDD" id="cd00397">
    <property type="entry name" value="DNA_BRE_C"/>
    <property type="match status" value="1"/>
</dbReference>
<name>A0A5N3P394_9HYPH</name>
<gene>
    <name evidence="4" type="ORF">FEZ63_24440</name>
</gene>
<dbReference type="InterPro" id="IPR013762">
    <property type="entry name" value="Integrase-like_cat_sf"/>
</dbReference>
<comment type="caution">
    <text evidence="4">The sequence shown here is derived from an EMBL/GenBank/DDBJ whole genome shotgun (WGS) entry which is preliminary data.</text>
</comment>
<dbReference type="Gene3D" id="1.10.443.10">
    <property type="entry name" value="Intergrase catalytic core"/>
    <property type="match status" value="1"/>
</dbReference>
<dbReference type="PROSITE" id="PS51898">
    <property type="entry name" value="TYR_RECOMBINASE"/>
    <property type="match status" value="1"/>
</dbReference>
<dbReference type="PANTHER" id="PTHR30349">
    <property type="entry name" value="PHAGE INTEGRASE-RELATED"/>
    <property type="match status" value="1"/>
</dbReference>
<dbReference type="EMBL" id="VCMV01000079">
    <property type="protein sequence ID" value="KAB0264192.1"/>
    <property type="molecule type" value="Genomic_DNA"/>
</dbReference>
<evidence type="ECO:0000313" key="4">
    <source>
        <dbReference type="EMBL" id="KAB0264192.1"/>
    </source>
</evidence>
<keyword evidence="1" id="KW-0229">DNA integration</keyword>
<accession>A0A5N3P394</accession>